<dbReference type="EC" id="3.1.-.-" evidence="5"/>
<feature type="region of interest" description="Disordered" evidence="2">
    <location>
        <begin position="23"/>
        <end position="45"/>
    </location>
</feature>
<dbReference type="InterPro" id="IPR052169">
    <property type="entry name" value="CW_Biosynth-Accessory"/>
</dbReference>
<reference evidence="5" key="1">
    <citation type="submission" date="2023-07" db="EMBL/GenBank/DDBJ databases">
        <title>Between Cages and Wild: Unraveling the Impact of Captivity on Animal Microbiomes and Antimicrobial Resistance.</title>
        <authorList>
            <person name="Schmartz G.P."/>
            <person name="Rehner J."/>
            <person name="Schuff M.J."/>
            <person name="Becker S.L."/>
            <person name="Kravczyk M."/>
            <person name="Gurevich A."/>
            <person name="Francke R."/>
            <person name="Mueller R."/>
            <person name="Keller V."/>
            <person name="Keller A."/>
        </authorList>
    </citation>
    <scope>NUCLEOTIDE SEQUENCE</scope>
    <source>
        <strain evidence="5">S39M_St_73</strain>
    </source>
</reference>
<sequence length="405" mass="45644">MKNKITILLSMMIFLSACSLESNSSSTDDEINSPAESQTEKVEEKADENRVVSFYGVGDNLIHSYIYEEALTEDGSYDFTPMYENLQGEIQEADLAYINQETLIGGDELGFSGYPTFNTPEDMRQSLVDTGFDLVSGSNNHTMDRGGAAAQHSLDLWKEYEDEILFTGIFESQEDRDDFPVFEKNGMTFSFLTYTYGTNGIPLDQPYRTNLIDEELIKADVERAQEMSDFVVVAMHWGNENTYELNVDQTHYSQLLADLEVDVVVGTHSHNLQPVEWVRGQNGNETLVTYSLGNFIASPYMDMNSFGGAIQFDFIQENEDYYIDNVVLQPIVIHYDNTTGTRANFKLYNLQDYPEELAVLHGHGLDHSYFYTTVDQVIDDGFLSAPVLEGIEKYSTEPAAADQAA</sequence>
<organism evidence="5 6">
    <name type="scientific">Atopococcus tabaci</name>
    <dbReference type="NCBI Taxonomy" id="269774"/>
    <lineage>
        <taxon>Bacteria</taxon>
        <taxon>Bacillati</taxon>
        <taxon>Bacillota</taxon>
        <taxon>Bacilli</taxon>
        <taxon>Lactobacillales</taxon>
        <taxon>Carnobacteriaceae</taxon>
        <taxon>Atopococcus</taxon>
    </lineage>
</organism>
<comment type="caution">
    <text evidence="5">The sequence shown here is derived from an EMBL/GenBank/DDBJ whole genome shotgun (WGS) entry which is preliminary data.</text>
</comment>
<dbReference type="InterPro" id="IPR029052">
    <property type="entry name" value="Metallo-depent_PP-like"/>
</dbReference>
<dbReference type="InterPro" id="IPR019079">
    <property type="entry name" value="Capsule_synth_CapA"/>
</dbReference>
<evidence type="ECO:0000256" key="3">
    <source>
        <dbReference type="SAM" id="SignalP"/>
    </source>
</evidence>
<evidence type="ECO:0000256" key="1">
    <source>
        <dbReference type="ARBA" id="ARBA00005662"/>
    </source>
</evidence>
<keyword evidence="3" id="KW-0732">Signal</keyword>
<feature type="domain" description="Capsule synthesis protein CapA" evidence="4">
    <location>
        <begin position="53"/>
        <end position="299"/>
    </location>
</feature>
<keyword evidence="6" id="KW-1185">Reference proteome</keyword>
<evidence type="ECO:0000259" key="4">
    <source>
        <dbReference type="SMART" id="SM00854"/>
    </source>
</evidence>
<dbReference type="SMART" id="SM00854">
    <property type="entry name" value="PGA_cap"/>
    <property type="match status" value="1"/>
</dbReference>
<dbReference type="Proteomes" id="UP001171751">
    <property type="component" value="Unassembled WGS sequence"/>
</dbReference>
<evidence type="ECO:0000313" key="6">
    <source>
        <dbReference type="Proteomes" id="UP001171751"/>
    </source>
</evidence>
<accession>A0AA43UD08</accession>
<dbReference type="Gene3D" id="3.60.21.10">
    <property type="match status" value="1"/>
</dbReference>
<protein>
    <submittedName>
        <fullName evidence="5">CapA family protein</fullName>
        <ecNumber evidence="5">3.1.-.-</ecNumber>
    </submittedName>
</protein>
<proteinExistence type="inferred from homology"/>
<dbReference type="EMBL" id="JAUNQW010000021">
    <property type="protein sequence ID" value="MDO5457688.1"/>
    <property type="molecule type" value="Genomic_DNA"/>
</dbReference>
<dbReference type="CDD" id="cd07381">
    <property type="entry name" value="MPP_CapA"/>
    <property type="match status" value="1"/>
</dbReference>
<dbReference type="AlphaFoldDB" id="A0AA43UD08"/>
<feature type="chain" id="PRO_5041409118" evidence="3">
    <location>
        <begin position="20"/>
        <end position="405"/>
    </location>
</feature>
<dbReference type="PANTHER" id="PTHR33393">
    <property type="entry name" value="POLYGLUTAMINE SYNTHESIS ACCESSORY PROTEIN RV0574C-RELATED"/>
    <property type="match status" value="1"/>
</dbReference>
<keyword evidence="5" id="KW-0378">Hydrolase</keyword>
<evidence type="ECO:0000256" key="2">
    <source>
        <dbReference type="SAM" id="MobiDB-lite"/>
    </source>
</evidence>
<gene>
    <name evidence="5" type="ORF">Q4F26_05005</name>
</gene>
<name>A0AA43UD08_9LACT</name>
<dbReference type="PANTHER" id="PTHR33393:SF12">
    <property type="entry name" value="CAPSULE BIOSYNTHESIS PROTEIN CAPA"/>
    <property type="match status" value="1"/>
</dbReference>
<comment type="similarity">
    <text evidence="1">Belongs to the CapA family.</text>
</comment>
<feature type="signal peptide" evidence="3">
    <location>
        <begin position="1"/>
        <end position="19"/>
    </location>
</feature>
<evidence type="ECO:0000313" key="5">
    <source>
        <dbReference type="EMBL" id="MDO5457688.1"/>
    </source>
</evidence>
<dbReference type="GO" id="GO:0016787">
    <property type="term" value="F:hydrolase activity"/>
    <property type="evidence" value="ECO:0007669"/>
    <property type="project" value="UniProtKB-KW"/>
</dbReference>
<dbReference type="Pfam" id="PF09587">
    <property type="entry name" value="PGA_cap"/>
    <property type="match status" value="1"/>
</dbReference>
<dbReference type="PROSITE" id="PS51257">
    <property type="entry name" value="PROKAR_LIPOPROTEIN"/>
    <property type="match status" value="1"/>
</dbReference>
<dbReference type="SUPFAM" id="SSF56300">
    <property type="entry name" value="Metallo-dependent phosphatases"/>
    <property type="match status" value="1"/>
</dbReference>